<comment type="caution">
    <text evidence="1">The sequence shown here is derived from an EMBL/GenBank/DDBJ whole genome shotgun (WGS) entry which is preliminary data.</text>
</comment>
<dbReference type="EMBL" id="JACHEA010000001">
    <property type="protein sequence ID" value="MBB5340965.1"/>
    <property type="molecule type" value="Genomic_DNA"/>
</dbReference>
<keyword evidence="2" id="KW-1185">Reference proteome</keyword>
<dbReference type="EC" id="5.4.99.5" evidence="1"/>
<proteinExistence type="predicted"/>
<reference evidence="1" key="1">
    <citation type="submission" date="2020-08" db="EMBL/GenBank/DDBJ databases">
        <title>Genomic Encyclopedia of Type Strains, Phase IV (KMG-V): Genome sequencing to study the core and pangenomes of soil and plant-associated prokaryotes.</title>
        <authorList>
            <person name="Whitman W."/>
        </authorList>
    </citation>
    <scope>NUCLEOTIDE SEQUENCE</scope>
    <source>
        <strain evidence="1">M8UP15</strain>
    </source>
</reference>
<accession>A0ACC5P295</accession>
<keyword evidence="1" id="KW-0413">Isomerase</keyword>
<sequence>MVSTKYSAASCVETCCVALRGEWMDISDWRRKIDELDVEIVRLISQRAAAARAIGELKKTADLPVYEPRREQEVFDRVRKANPGPLADAELLHVYERIIDVMRTLQRRDL</sequence>
<organism evidence="1 2">
    <name type="scientific">Tunturiibacter gelidiferens</name>
    <dbReference type="NCBI Taxonomy" id="3069689"/>
    <lineage>
        <taxon>Bacteria</taxon>
        <taxon>Pseudomonadati</taxon>
        <taxon>Acidobacteriota</taxon>
        <taxon>Terriglobia</taxon>
        <taxon>Terriglobales</taxon>
        <taxon>Acidobacteriaceae</taxon>
        <taxon>Tunturiibacter</taxon>
    </lineage>
</organism>
<protein>
    <submittedName>
        <fullName evidence="1">Chorismate mutase</fullName>
        <ecNumber evidence="1">5.4.99.5</ecNumber>
    </submittedName>
</protein>
<evidence type="ECO:0000313" key="1">
    <source>
        <dbReference type="EMBL" id="MBB5340965.1"/>
    </source>
</evidence>
<evidence type="ECO:0000313" key="2">
    <source>
        <dbReference type="Proteomes" id="UP000569005"/>
    </source>
</evidence>
<name>A0ACC5P295_9BACT</name>
<gene>
    <name evidence="1" type="ORF">HDF13_003298</name>
</gene>
<dbReference type="Proteomes" id="UP000569005">
    <property type="component" value="Unassembled WGS sequence"/>
</dbReference>